<feature type="compositionally biased region" description="Acidic residues" evidence="2">
    <location>
        <begin position="203"/>
        <end position="243"/>
    </location>
</feature>
<sequence>YQDTWVEIHNHTTRNSERANDAEEILARTIELCTRHVKAAAQFKEEAKDLKNLNKSLDEMVSMAENIQNKLVGLESVIEKLEEKADVMSLTDWKRVQTAELDKYMEAKRKDLWDKAELLSTRSKQFQKEESARKLQLYQNQFQTDMAKYRRTQEEKKQELWNISELENETLAVPITVLMAQKEEERKQQEDLDRFLGPASDNDSNEGAEEDNMEDDDDEDEDEDDDDDDDDDEDEESSEDDLDPIAKARKARVAAAAAAAAAATIPRSSTGSTISAFSALANHPSTTSLSKP</sequence>
<evidence type="ECO:0000313" key="3">
    <source>
        <dbReference type="EMBL" id="KAF9927302.1"/>
    </source>
</evidence>
<accession>A0A9P6LSF9</accession>
<dbReference type="AlphaFoldDB" id="A0A9P6LSF9"/>
<dbReference type="EMBL" id="JAAAHW010010339">
    <property type="protein sequence ID" value="KAF9927302.1"/>
    <property type="molecule type" value="Genomic_DNA"/>
</dbReference>
<proteinExistence type="predicted"/>
<keyword evidence="4" id="KW-1185">Reference proteome</keyword>
<comment type="caution">
    <text evidence="3">The sequence shown here is derived from an EMBL/GenBank/DDBJ whole genome shotgun (WGS) entry which is preliminary data.</text>
</comment>
<evidence type="ECO:0000256" key="1">
    <source>
        <dbReference type="SAM" id="Coils"/>
    </source>
</evidence>
<feature type="non-terminal residue" evidence="3">
    <location>
        <position position="1"/>
    </location>
</feature>
<evidence type="ECO:0000313" key="4">
    <source>
        <dbReference type="Proteomes" id="UP000749646"/>
    </source>
</evidence>
<name>A0A9P6LSF9_9FUNG</name>
<evidence type="ECO:0000256" key="2">
    <source>
        <dbReference type="SAM" id="MobiDB-lite"/>
    </source>
</evidence>
<organism evidence="3 4">
    <name type="scientific">Modicella reniformis</name>
    <dbReference type="NCBI Taxonomy" id="1440133"/>
    <lineage>
        <taxon>Eukaryota</taxon>
        <taxon>Fungi</taxon>
        <taxon>Fungi incertae sedis</taxon>
        <taxon>Mucoromycota</taxon>
        <taxon>Mortierellomycotina</taxon>
        <taxon>Mortierellomycetes</taxon>
        <taxon>Mortierellales</taxon>
        <taxon>Mortierellaceae</taxon>
        <taxon>Modicella</taxon>
    </lineage>
</organism>
<feature type="region of interest" description="Disordered" evidence="2">
    <location>
        <begin position="183"/>
        <end position="252"/>
    </location>
</feature>
<dbReference type="OrthoDB" id="2445127at2759"/>
<dbReference type="Proteomes" id="UP000749646">
    <property type="component" value="Unassembled WGS sequence"/>
</dbReference>
<feature type="coiled-coil region" evidence="1">
    <location>
        <begin position="40"/>
        <end position="84"/>
    </location>
</feature>
<protein>
    <submittedName>
        <fullName evidence="3">Uncharacterized protein</fullName>
    </submittedName>
</protein>
<keyword evidence="1" id="KW-0175">Coiled coil</keyword>
<gene>
    <name evidence="3" type="ORF">BGZ65_006853</name>
</gene>
<feature type="compositionally biased region" description="Basic and acidic residues" evidence="2">
    <location>
        <begin position="183"/>
        <end position="194"/>
    </location>
</feature>
<reference evidence="3" key="1">
    <citation type="journal article" date="2020" name="Fungal Divers.">
        <title>Resolving the Mortierellaceae phylogeny through synthesis of multi-gene phylogenetics and phylogenomics.</title>
        <authorList>
            <person name="Vandepol N."/>
            <person name="Liber J."/>
            <person name="Desiro A."/>
            <person name="Na H."/>
            <person name="Kennedy M."/>
            <person name="Barry K."/>
            <person name="Grigoriev I.V."/>
            <person name="Miller A.N."/>
            <person name="O'Donnell K."/>
            <person name="Stajich J.E."/>
            <person name="Bonito G."/>
        </authorList>
    </citation>
    <scope>NUCLEOTIDE SEQUENCE</scope>
    <source>
        <strain evidence="3">MES-2147</strain>
    </source>
</reference>